<dbReference type="SUPFAM" id="SSF81665">
    <property type="entry name" value="Calcium ATPase, transmembrane domain M"/>
    <property type="match status" value="1"/>
</dbReference>
<keyword evidence="2 8" id="KW-0812">Transmembrane</keyword>
<comment type="caution">
    <text evidence="10">The sequence shown here is derived from an EMBL/GenBank/DDBJ whole genome shotgun (WGS) entry which is preliminary data.</text>
</comment>
<evidence type="ECO:0000259" key="9">
    <source>
        <dbReference type="SMART" id="SM00831"/>
    </source>
</evidence>
<dbReference type="SFLD" id="SFLDG00002">
    <property type="entry name" value="C1.7:_P-type_atpase_like"/>
    <property type="match status" value="1"/>
</dbReference>
<dbReference type="EMBL" id="BHYK01000018">
    <property type="protein sequence ID" value="GCD11484.1"/>
    <property type="molecule type" value="Genomic_DNA"/>
</dbReference>
<dbReference type="InterPro" id="IPR023214">
    <property type="entry name" value="HAD_sf"/>
</dbReference>
<dbReference type="Gene3D" id="3.40.50.1000">
    <property type="entry name" value="HAD superfamily/HAD-like"/>
    <property type="match status" value="2"/>
</dbReference>
<dbReference type="SUPFAM" id="SSF56784">
    <property type="entry name" value="HAD-like"/>
    <property type="match status" value="1"/>
</dbReference>
<dbReference type="SFLD" id="SFLDS00003">
    <property type="entry name" value="Haloacid_Dehalogenase"/>
    <property type="match status" value="1"/>
</dbReference>
<feature type="transmembrane region" description="Helical" evidence="8">
    <location>
        <begin position="273"/>
        <end position="297"/>
    </location>
</feature>
<sequence length="857" mass="94485">MTEKQIKELQGLTTTEAKKIQERLGKNELVAKKKESFLHKILKVIREPMFLLLIVAAVIYFILGEPKDGAIMLVFVFGIISIEVIQEWKTDKTLNALKDLSAPHITVFRDGIEKVINSFDLVPGDIMYIAEGVKVPADGVVLRASTLCIDESSLTGEAEGVWKINTENRDTTSTDYWRSDYCYTGTLVTQGTGTILIDKIGAITEYGKIGQNIMAAPDNPTPLQKQTGKLVKLCAGIAAVLFVFVGVVTYFNIPDHIFRDRVIESILSGVTLAMAMIPEEFPVILTVFLSMGAWRLAKNQSLVRKLPSVETLGAVSVLCVDKTGTITMNKMTVTDTSSLTSDEKRLTIIMGMGCKSDAYDPMEKAMVSYCEEQGITREILFGGELIKEYAFTNETKMMGHVWKNNDNIVIAAKGSPEHILTICNLTDDERETAETKILEMTKQGLSVIAVGQMIINSTNDIPETLIECGLQLLGMVGLVDPPRESVKQDIETCTKAGVRVVMITGDNGITASSIAKKINMPNCDKIITGDELNKMSDEELCLRVKDVSIFSRVIPEHKMRIVKAFKQNGEIVAMTGDGVNDAPALKYADIGIAMGKRGSEVSREAADIILLDDNFSTIVDTIKDGRRIYDNIRKAVGYVFTIHIPIAFAALFAPLLGINPASLLLLPLHVVLLELVIDPTCSIVLERQPAEHDIMQRAPRDPFEKLLTARILLKSVIQGFVIFGASFGTYYAFLNQSPGNAPLARAMGLTIILLANVLLVQVNSSDSDFAIKSFKRLMKDKVMWIASLGTITGLLVILYTPLCVFLKLAPLSLNQFMLAVAIAIASVVWYELVKVIRYINKNRLSQQIIMNKNKREV</sequence>
<dbReference type="InterPro" id="IPR023298">
    <property type="entry name" value="ATPase_P-typ_TM_dom_sf"/>
</dbReference>
<feature type="transmembrane region" description="Helical" evidence="8">
    <location>
        <begin position="44"/>
        <end position="63"/>
    </location>
</feature>
<dbReference type="SFLD" id="SFLDF00027">
    <property type="entry name" value="p-type_atpase"/>
    <property type="match status" value="1"/>
</dbReference>
<keyword evidence="11" id="KW-1185">Reference proteome</keyword>
<feature type="transmembrane region" description="Helical" evidence="8">
    <location>
        <begin position="69"/>
        <end position="85"/>
    </location>
</feature>
<feature type="transmembrane region" description="Helical" evidence="8">
    <location>
        <begin position="635"/>
        <end position="658"/>
    </location>
</feature>
<dbReference type="RefSeq" id="WP_125003344.1">
    <property type="nucleotide sequence ID" value="NZ_BHYK01000018.1"/>
</dbReference>
<dbReference type="Pfam" id="PF00702">
    <property type="entry name" value="Hydrolase"/>
    <property type="match status" value="1"/>
</dbReference>
<dbReference type="InterPro" id="IPR006068">
    <property type="entry name" value="ATPase_P-typ_cation-transptr_C"/>
</dbReference>
<evidence type="ECO:0000256" key="4">
    <source>
        <dbReference type="ARBA" id="ARBA00022840"/>
    </source>
</evidence>
<evidence type="ECO:0000313" key="10">
    <source>
        <dbReference type="EMBL" id="GCD11484.1"/>
    </source>
</evidence>
<dbReference type="FunFam" id="3.40.50.1000:FF:000083">
    <property type="entry name" value="Sodium/potassium-transporting ATPase subunit alpha"/>
    <property type="match status" value="1"/>
</dbReference>
<dbReference type="SUPFAM" id="SSF81653">
    <property type="entry name" value="Calcium ATPase, transduction domain A"/>
    <property type="match status" value="1"/>
</dbReference>
<dbReference type="PRINTS" id="PR00119">
    <property type="entry name" value="CATATPASE"/>
</dbReference>
<feature type="domain" description="Cation-transporting P-type ATPase N-terminal" evidence="9">
    <location>
        <begin position="2"/>
        <end position="65"/>
    </location>
</feature>
<dbReference type="SMART" id="SM00831">
    <property type="entry name" value="Cation_ATPase_N"/>
    <property type="match status" value="1"/>
</dbReference>
<evidence type="ECO:0000256" key="3">
    <source>
        <dbReference type="ARBA" id="ARBA00022741"/>
    </source>
</evidence>
<dbReference type="InterPro" id="IPR059000">
    <property type="entry name" value="ATPase_P-type_domA"/>
</dbReference>
<dbReference type="PANTHER" id="PTHR42861">
    <property type="entry name" value="CALCIUM-TRANSPORTING ATPASE"/>
    <property type="match status" value="1"/>
</dbReference>
<protein>
    <submittedName>
        <fullName evidence="10">ATPase</fullName>
    </submittedName>
</protein>
<keyword evidence="6 8" id="KW-1133">Transmembrane helix</keyword>
<dbReference type="InterPro" id="IPR023299">
    <property type="entry name" value="ATPase_P-typ_cyto_dom_N"/>
</dbReference>
<dbReference type="GO" id="GO:0016020">
    <property type="term" value="C:membrane"/>
    <property type="evidence" value="ECO:0007669"/>
    <property type="project" value="UniProtKB-SubCell"/>
</dbReference>
<name>A0A401UPN3_9CLOT</name>
<dbReference type="Gene3D" id="3.40.1110.10">
    <property type="entry name" value="Calcium-transporting ATPase, cytoplasmic domain N"/>
    <property type="match status" value="2"/>
</dbReference>
<evidence type="ECO:0000256" key="6">
    <source>
        <dbReference type="ARBA" id="ARBA00022989"/>
    </source>
</evidence>
<dbReference type="GO" id="GO:0005524">
    <property type="term" value="F:ATP binding"/>
    <property type="evidence" value="ECO:0007669"/>
    <property type="project" value="UniProtKB-KW"/>
</dbReference>
<evidence type="ECO:0000313" key="11">
    <source>
        <dbReference type="Proteomes" id="UP000287872"/>
    </source>
</evidence>
<feature type="transmembrane region" description="Helical" evidence="8">
    <location>
        <begin position="782"/>
        <end position="809"/>
    </location>
</feature>
<dbReference type="Proteomes" id="UP000287872">
    <property type="component" value="Unassembled WGS sequence"/>
</dbReference>
<feature type="transmembrane region" description="Helical" evidence="8">
    <location>
        <begin position="743"/>
        <end position="762"/>
    </location>
</feature>
<dbReference type="Gene3D" id="2.70.150.10">
    <property type="entry name" value="Calcium-transporting ATPase, cytoplasmic transduction domain A"/>
    <property type="match status" value="1"/>
</dbReference>
<dbReference type="InterPro" id="IPR008250">
    <property type="entry name" value="ATPase_P-typ_transduc_dom_A_sf"/>
</dbReference>
<keyword evidence="5" id="KW-1278">Translocase</keyword>
<dbReference type="InterPro" id="IPR044492">
    <property type="entry name" value="P_typ_ATPase_HD_dom"/>
</dbReference>
<comment type="subcellular location">
    <subcellularLocation>
        <location evidence="1">Membrane</location>
        <topology evidence="1">Multi-pass membrane protein</topology>
    </subcellularLocation>
</comment>
<proteinExistence type="predicted"/>
<dbReference type="Pfam" id="PF00689">
    <property type="entry name" value="Cation_ATPase_C"/>
    <property type="match status" value="1"/>
</dbReference>
<feature type="transmembrane region" description="Helical" evidence="8">
    <location>
        <begin position="664"/>
        <end position="685"/>
    </location>
</feature>
<dbReference type="Pfam" id="PF00690">
    <property type="entry name" value="Cation_ATPase_N"/>
    <property type="match status" value="1"/>
</dbReference>
<organism evidence="10 11">
    <name type="scientific">Clostridium tagluense</name>
    <dbReference type="NCBI Taxonomy" id="360422"/>
    <lineage>
        <taxon>Bacteria</taxon>
        <taxon>Bacillati</taxon>
        <taxon>Bacillota</taxon>
        <taxon>Clostridia</taxon>
        <taxon>Eubacteriales</taxon>
        <taxon>Clostridiaceae</taxon>
        <taxon>Clostridium</taxon>
    </lineage>
</organism>
<evidence type="ECO:0000256" key="5">
    <source>
        <dbReference type="ARBA" id="ARBA00022967"/>
    </source>
</evidence>
<feature type="transmembrane region" description="Helical" evidence="8">
    <location>
        <begin position="706"/>
        <end position="731"/>
    </location>
</feature>
<dbReference type="PRINTS" id="PR00120">
    <property type="entry name" value="HATPASE"/>
</dbReference>
<dbReference type="GO" id="GO:0016887">
    <property type="term" value="F:ATP hydrolysis activity"/>
    <property type="evidence" value="ECO:0007669"/>
    <property type="project" value="InterPro"/>
</dbReference>
<feature type="transmembrane region" description="Helical" evidence="8">
    <location>
        <begin position="233"/>
        <end position="253"/>
    </location>
</feature>
<evidence type="ECO:0000256" key="1">
    <source>
        <dbReference type="ARBA" id="ARBA00004141"/>
    </source>
</evidence>
<dbReference type="PROSITE" id="PS00154">
    <property type="entry name" value="ATPASE_E1_E2"/>
    <property type="match status" value="1"/>
</dbReference>
<dbReference type="NCBIfam" id="TIGR01494">
    <property type="entry name" value="ATPase_P-type"/>
    <property type="match status" value="2"/>
</dbReference>
<evidence type="ECO:0000256" key="8">
    <source>
        <dbReference type="SAM" id="Phobius"/>
    </source>
</evidence>
<dbReference type="AlphaFoldDB" id="A0A401UPN3"/>
<gene>
    <name evidence="10" type="ORF">Ctaglu_31070</name>
</gene>
<reference evidence="10 11" key="1">
    <citation type="submission" date="2018-11" db="EMBL/GenBank/DDBJ databases">
        <title>Genome sequencing and assembly of Clostridium tagluense strain A121.</title>
        <authorList>
            <person name="Murakami T."/>
            <person name="Segawa T."/>
            <person name="Shcherbakova V.A."/>
            <person name="Mori H."/>
            <person name="Yoshimura Y."/>
        </authorList>
    </citation>
    <scope>NUCLEOTIDE SEQUENCE [LARGE SCALE GENOMIC DNA]</scope>
    <source>
        <strain evidence="10 11">A121</strain>
    </source>
</reference>
<dbReference type="InterPro" id="IPR036412">
    <property type="entry name" value="HAD-like_sf"/>
</dbReference>
<evidence type="ECO:0000256" key="7">
    <source>
        <dbReference type="ARBA" id="ARBA00023136"/>
    </source>
</evidence>
<dbReference type="Pfam" id="PF00122">
    <property type="entry name" value="E1-E2_ATPase"/>
    <property type="match status" value="1"/>
</dbReference>
<keyword evidence="3" id="KW-0547">Nucleotide-binding</keyword>
<dbReference type="InterPro" id="IPR018303">
    <property type="entry name" value="ATPase_P-typ_P_site"/>
</dbReference>
<keyword evidence="4" id="KW-0067">ATP-binding</keyword>
<dbReference type="OrthoDB" id="9760364at2"/>
<accession>A0A401UPN3</accession>
<feature type="transmembrane region" description="Helical" evidence="8">
    <location>
        <begin position="815"/>
        <end position="833"/>
    </location>
</feature>
<dbReference type="Gene3D" id="1.20.1110.10">
    <property type="entry name" value="Calcium-transporting ATPase, transmembrane domain"/>
    <property type="match status" value="2"/>
</dbReference>
<dbReference type="InterPro" id="IPR004014">
    <property type="entry name" value="ATPase_P-typ_cation-transptr_N"/>
</dbReference>
<keyword evidence="7 8" id="KW-0472">Membrane</keyword>
<dbReference type="InterPro" id="IPR001757">
    <property type="entry name" value="P_typ_ATPase"/>
</dbReference>
<evidence type="ECO:0000256" key="2">
    <source>
        <dbReference type="ARBA" id="ARBA00022692"/>
    </source>
</evidence>